<evidence type="ECO:0000256" key="1">
    <source>
        <dbReference type="ARBA" id="ARBA00003283"/>
    </source>
</evidence>
<dbReference type="PANTHER" id="PTHR30349">
    <property type="entry name" value="PHAGE INTEGRASE-RELATED"/>
    <property type="match status" value="1"/>
</dbReference>
<feature type="domain" description="Core-binding (CB)" evidence="8">
    <location>
        <begin position="1"/>
        <end position="83"/>
    </location>
</feature>
<dbReference type="AlphaFoldDB" id="A0A3E2B3C0"/>
<name>A0A3E2B3C0_9FIRM</name>
<dbReference type="InterPro" id="IPR011010">
    <property type="entry name" value="DNA_brk_join_enz"/>
</dbReference>
<protein>
    <submittedName>
        <fullName evidence="9">Recombinase XerC</fullName>
    </submittedName>
</protein>
<dbReference type="GO" id="GO:0015074">
    <property type="term" value="P:DNA integration"/>
    <property type="evidence" value="ECO:0007669"/>
    <property type="project" value="UniProtKB-KW"/>
</dbReference>
<evidence type="ECO:0000313" key="9">
    <source>
        <dbReference type="EMBL" id="RFT06485.1"/>
    </source>
</evidence>
<comment type="caution">
    <text evidence="9">The sequence shown here is derived from an EMBL/GenBank/DDBJ whole genome shotgun (WGS) entry which is preliminary data.</text>
</comment>
<dbReference type="InterPro" id="IPR013762">
    <property type="entry name" value="Integrase-like_cat_sf"/>
</dbReference>
<dbReference type="Gene3D" id="1.10.150.130">
    <property type="match status" value="1"/>
</dbReference>
<keyword evidence="10" id="KW-1185">Reference proteome</keyword>
<dbReference type="InterPro" id="IPR044068">
    <property type="entry name" value="CB"/>
</dbReference>
<keyword evidence="4 6" id="KW-0238">DNA-binding</keyword>
<dbReference type="InterPro" id="IPR050090">
    <property type="entry name" value="Tyrosine_recombinase_XerCD"/>
</dbReference>
<dbReference type="Proteomes" id="UP000260649">
    <property type="component" value="Unassembled WGS sequence"/>
</dbReference>
<organism evidence="9 10">
    <name type="scientific">Evtepia gabavorous</name>
    <dbReference type="NCBI Taxonomy" id="2211183"/>
    <lineage>
        <taxon>Bacteria</taxon>
        <taxon>Bacillati</taxon>
        <taxon>Bacillota</taxon>
        <taxon>Clostridia</taxon>
        <taxon>Eubacteriales</taxon>
        <taxon>Evtepia</taxon>
    </lineage>
</organism>
<dbReference type="InterPro" id="IPR002104">
    <property type="entry name" value="Integrase_catalytic"/>
</dbReference>
<keyword evidence="3" id="KW-0229">DNA integration</keyword>
<feature type="domain" description="Tyr recombinase" evidence="7">
    <location>
        <begin position="105"/>
        <end position="295"/>
    </location>
</feature>
<evidence type="ECO:0000256" key="3">
    <source>
        <dbReference type="ARBA" id="ARBA00022908"/>
    </source>
</evidence>
<dbReference type="EMBL" id="QQRQ01000009">
    <property type="protein sequence ID" value="RFT06485.1"/>
    <property type="molecule type" value="Genomic_DNA"/>
</dbReference>
<dbReference type="PROSITE" id="PS51900">
    <property type="entry name" value="CB"/>
    <property type="match status" value="1"/>
</dbReference>
<accession>A0A3E2B3C0</accession>
<evidence type="ECO:0000256" key="2">
    <source>
        <dbReference type="ARBA" id="ARBA00008857"/>
    </source>
</evidence>
<gene>
    <name evidence="9" type="ORF">DV520_06735</name>
</gene>
<comment type="similarity">
    <text evidence="2">Belongs to the 'phage' integrase family.</text>
</comment>
<dbReference type="RefSeq" id="WP_117142229.1">
    <property type="nucleotide sequence ID" value="NZ_CAKXKJ010000016.1"/>
</dbReference>
<dbReference type="GeneID" id="97995425"/>
<proteinExistence type="inferred from homology"/>
<dbReference type="GO" id="GO:0003677">
    <property type="term" value="F:DNA binding"/>
    <property type="evidence" value="ECO:0007669"/>
    <property type="project" value="UniProtKB-UniRule"/>
</dbReference>
<sequence length="306" mass="35200">MCDLQQWISQYLLDCQYQKGLDPKTIKAYRIDLAQFLELAGQKNFKFTRNEIMAYISRLHQQYKPKTIRRKIASIKAFFGYLEYEGLVQENPFSKLRIKLAIPVILPRTIPLSVISSILASAYQQKETARSQIQRDGTLRDIAVLELLFATGVRVSELCTLGYDDVRLEEGEIKIYGKGAKERFVQIANPNVLGALHCYQEAYKDVITQSGAFFVNRLHKPLSDQSVRSIVNKYCRLAGVESHITPHMFRHSFATLLLEEGVDIRYIQRLLGHSSILTTQIYTHVAGKKQRDILLEKHPRNKIHFA</sequence>
<dbReference type="GO" id="GO:0006310">
    <property type="term" value="P:DNA recombination"/>
    <property type="evidence" value="ECO:0007669"/>
    <property type="project" value="UniProtKB-KW"/>
</dbReference>
<dbReference type="InterPro" id="IPR010998">
    <property type="entry name" value="Integrase_recombinase_N"/>
</dbReference>
<evidence type="ECO:0000256" key="5">
    <source>
        <dbReference type="ARBA" id="ARBA00023172"/>
    </source>
</evidence>
<dbReference type="OrthoDB" id="9801717at2"/>
<dbReference type="Pfam" id="PF00589">
    <property type="entry name" value="Phage_integrase"/>
    <property type="match status" value="1"/>
</dbReference>
<dbReference type="Gene3D" id="1.10.443.10">
    <property type="entry name" value="Intergrase catalytic core"/>
    <property type="match status" value="1"/>
</dbReference>
<evidence type="ECO:0000313" key="10">
    <source>
        <dbReference type="Proteomes" id="UP000260649"/>
    </source>
</evidence>
<dbReference type="InterPro" id="IPR004107">
    <property type="entry name" value="Integrase_SAM-like_N"/>
</dbReference>
<dbReference type="SUPFAM" id="SSF56349">
    <property type="entry name" value="DNA breaking-rejoining enzymes"/>
    <property type="match status" value="1"/>
</dbReference>
<reference evidence="9 10" key="1">
    <citation type="submission" date="2018-07" db="EMBL/GenBank/DDBJ databases">
        <title>GABA Modulating Bacteria of the Human Gut Microbiota.</title>
        <authorList>
            <person name="Strandwitz P."/>
            <person name="Kim K.H."/>
            <person name="Terekhova D."/>
            <person name="Liu J.K."/>
            <person name="Sharma A."/>
            <person name="Levering J."/>
            <person name="Mcdonald D."/>
            <person name="Dietrich D."/>
            <person name="Ramadhar T.R."/>
            <person name="Lekbua A."/>
            <person name="Mroue N."/>
            <person name="Liston C."/>
            <person name="Stewart E.J."/>
            <person name="Dubin M.J."/>
            <person name="Zengler K."/>
            <person name="Knight R."/>
            <person name="Gilbert J.A."/>
            <person name="Clardy J."/>
            <person name="Lewis K."/>
        </authorList>
    </citation>
    <scope>NUCLEOTIDE SEQUENCE [LARGE SCALE GENOMIC DNA]</scope>
    <source>
        <strain evidence="9 10">KLE1738</strain>
    </source>
</reference>
<evidence type="ECO:0000256" key="4">
    <source>
        <dbReference type="ARBA" id="ARBA00023125"/>
    </source>
</evidence>
<comment type="function">
    <text evidence="1">Site-specific tyrosine recombinase, which acts by catalyzing the cutting and rejoining of the recombining DNA molecules.</text>
</comment>
<keyword evidence="5" id="KW-0233">DNA recombination</keyword>
<dbReference type="PROSITE" id="PS51898">
    <property type="entry name" value="TYR_RECOMBINASE"/>
    <property type="match status" value="1"/>
</dbReference>
<dbReference type="Pfam" id="PF02899">
    <property type="entry name" value="Phage_int_SAM_1"/>
    <property type="match status" value="1"/>
</dbReference>
<dbReference type="PANTHER" id="PTHR30349:SF81">
    <property type="entry name" value="TYROSINE RECOMBINASE XERC"/>
    <property type="match status" value="1"/>
</dbReference>
<evidence type="ECO:0000256" key="6">
    <source>
        <dbReference type="PROSITE-ProRule" id="PRU01248"/>
    </source>
</evidence>
<evidence type="ECO:0000259" key="8">
    <source>
        <dbReference type="PROSITE" id="PS51900"/>
    </source>
</evidence>
<evidence type="ECO:0000259" key="7">
    <source>
        <dbReference type="PROSITE" id="PS51898"/>
    </source>
</evidence>